<keyword evidence="3" id="KW-1185">Reference proteome</keyword>
<evidence type="ECO:0000313" key="2">
    <source>
        <dbReference type="EMBL" id="KAL3886926.1"/>
    </source>
</evidence>
<reference evidence="2 3" key="1">
    <citation type="submission" date="2024-11" db="EMBL/GenBank/DDBJ databases">
        <title>Chromosome-level genome assembly of the freshwater bivalve Anodonta woodiana.</title>
        <authorList>
            <person name="Chen X."/>
        </authorList>
    </citation>
    <scope>NUCLEOTIDE SEQUENCE [LARGE SCALE GENOMIC DNA]</scope>
    <source>
        <strain evidence="2">MN2024</strain>
        <tissue evidence="2">Gills</tissue>
    </source>
</reference>
<feature type="domain" description="Ig-like" evidence="1">
    <location>
        <begin position="411"/>
        <end position="533"/>
    </location>
</feature>
<feature type="domain" description="Ig-like" evidence="1">
    <location>
        <begin position="139"/>
        <end position="240"/>
    </location>
</feature>
<organism evidence="2 3">
    <name type="scientific">Sinanodonta woodiana</name>
    <name type="common">Chinese pond mussel</name>
    <name type="synonym">Anodonta woodiana</name>
    <dbReference type="NCBI Taxonomy" id="1069815"/>
    <lineage>
        <taxon>Eukaryota</taxon>
        <taxon>Metazoa</taxon>
        <taxon>Spiralia</taxon>
        <taxon>Lophotrochozoa</taxon>
        <taxon>Mollusca</taxon>
        <taxon>Bivalvia</taxon>
        <taxon>Autobranchia</taxon>
        <taxon>Heteroconchia</taxon>
        <taxon>Palaeoheterodonta</taxon>
        <taxon>Unionida</taxon>
        <taxon>Unionoidea</taxon>
        <taxon>Unionidae</taxon>
        <taxon>Unioninae</taxon>
        <taxon>Sinanodonta</taxon>
    </lineage>
</organism>
<evidence type="ECO:0000313" key="3">
    <source>
        <dbReference type="Proteomes" id="UP001634394"/>
    </source>
</evidence>
<dbReference type="EMBL" id="JBJQND010000002">
    <property type="protein sequence ID" value="KAL3886926.1"/>
    <property type="molecule type" value="Genomic_DNA"/>
</dbReference>
<proteinExistence type="predicted"/>
<name>A0ABD3XL60_SINWO</name>
<dbReference type="InterPro" id="IPR007110">
    <property type="entry name" value="Ig-like_dom"/>
</dbReference>
<gene>
    <name evidence="2" type="ORF">ACJMK2_026883</name>
</gene>
<protein>
    <recommendedName>
        <fullName evidence="1">Ig-like domain-containing protein</fullName>
    </recommendedName>
</protein>
<dbReference type="AlphaFoldDB" id="A0ABD3XL60"/>
<comment type="caution">
    <text evidence="2">The sequence shown here is derived from an EMBL/GenBank/DDBJ whole genome shotgun (WGS) entry which is preliminary data.</text>
</comment>
<accession>A0ABD3XL60</accession>
<dbReference type="Proteomes" id="UP001634394">
    <property type="component" value="Unassembled WGS sequence"/>
</dbReference>
<dbReference type="PROSITE" id="PS50835">
    <property type="entry name" value="IG_LIKE"/>
    <property type="match status" value="2"/>
</dbReference>
<evidence type="ECO:0000259" key="1">
    <source>
        <dbReference type="PROSITE" id="PS50835"/>
    </source>
</evidence>
<sequence length="557" mass="61677">MVIGSSTGNQAKSLTIQCSSSESLDLDMLLQLKIYRQKFTEPYLIGIASMKFDGLAKLDPTVPSDIQIRSTNMTGSVETGLKSGAMTLYINAEGLTCTDQAEFQCSLTYLDINQISQTVNDNKIFTVITVPSEVIMDSPEYYDVNGNTMQLTNNSVHDTGTRIKFKCTANVGSVPEGEIVWERSSEMGTMNSFIPYTPTPSTDIVQEASQQNGCFYRRTSYMYYNLTNLDDDGISFRCRARTYLSGQLYDALSNQQYRAVVAVNAVSLSFDPPSMVIGSSSVNPTTSLYIKCSSSLVLNVDASFRLKLSRRKFTEPTFVGIASMTFDGLAKLDPTVPSDIQTRSPNITGHVDTGLKSGTMTVSINAQGLSCTDQAEFQCSLNYVNPSPSNLLDNKNFTVITVPSEVSIDSPEYYDVTGNTHQLSNNSLLKTGTRIKYRCTANVGKLPEGTIIWERSRIMGSVIAFIPYNPAQVTDIVQETSRQDGCFYRRTSTMYYNLTKLDKDGISFRCKARTYLGGQLYEALANQQYRAVADPSVLLIGSTTQQGKWIYEYMQHD</sequence>